<evidence type="ECO:0000256" key="1">
    <source>
        <dbReference type="ARBA" id="ARBA00004479"/>
    </source>
</evidence>
<evidence type="ECO:0000256" key="3">
    <source>
        <dbReference type="ARBA" id="ARBA00022729"/>
    </source>
</evidence>
<evidence type="ECO:0000256" key="2">
    <source>
        <dbReference type="ARBA" id="ARBA00022692"/>
    </source>
</evidence>
<name>D7NNA9_ACRMI</name>
<evidence type="ECO:0008006" key="9">
    <source>
        <dbReference type="Google" id="ProtNLM"/>
    </source>
</evidence>
<protein>
    <recommendedName>
        <fullName evidence="9">Plexin domain-containing protein 2</fullName>
    </recommendedName>
</protein>
<keyword evidence="6" id="KW-0472">Membrane</keyword>
<evidence type="ECO:0000313" key="8">
    <source>
        <dbReference type="EMBL" id="ADG44976.1"/>
    </source>
</evidence>
<feature type="chain" id="PRO_5003104583" description="Plexin domain-containing protein 2" evidence="7">
    <location>
        <begin position="24"/>
        <end position="421"/>
    </location>
</feature>
<accession>D7NNA9</accession>
<sequence>MKLQTAFLLFGALSSCLCIESEALEYQANGQERKGVRSENTFIDSLRHHRVRKSIDPTENITEKINHRYYESQVFRDGQKYWKYIEGKRKTIKQTGLSDHYLTKKTLKLSFKFPYYGHYLDSVVLTTGGFLYMDVHNTRLIADVQYLAPLMAYFNSKLGSDSKILTLDDGTQLTVQWSNIRLHNNTNVGPFSFQCTLHSNGTIWFAYKQIPVDVDSIPDRTYHPVRVGLSDAFVILQRDRVRPIIYRYFFIYSQVNISKKSVVSGSAVVFRPKPSCVTGDSCSQCMKLNQTTEFVCQWCPATTRCSDGADRHRAEWESSNCASMAVKKITDKRCVAKGTNQNQSGGDGIGAGAIFVICIVLVLVICISAWCFYAYRYPTTKSGLYLIELSRRPREFFSRGSSGSPSSSGHAAPSDIKPRVL</sequence>
<dbReference type="OrthoDB" id="5971693at2759"/>
<keyword evidence="4 6" id="KW-1133">Transmembrane helix</keyword>
<evidence type="ECO:0000256" key="5">
    <source>
        <dbReference type="SAM" id="MobiDB-lite"/>
    </source>
</evidence>
<dbReference type="InterPro" id="IPR031152">
    <property type="entry name" value="PLXDC"/>
</dbReference>
<proteinExistence type="evidence at transcript level"/>
<dbReference type="EMBL" id="GQ228826">
    <property type="protein sequence ID" value="ADG44976.1"/>
    <property type="molecule type" value="mRNA"/>
</dbReference>
<dbReference type="PANTHER" id="PTHR13055">
    <property type="entry name" value="TUMOR ENDOTHELIAL MARKER 7 RELATED"/>
    <property type="match status" value="1"/>
</dbReference>
<evidence type="ECO:0000256" key="6">
    <source>
        <dbReference type="SAM" id="Phobius"/>
    </source>
</evidence>
<feature type="transmembrane region" description="Helical" evidence="6">
    <location>
        <begin position="349"/>
        <end position="375"/>
    </location>
</feature>
<feature type="region of interest" description="Disordered" evidence="5">
    <location>
        <begin position="397"/>
        <end position="421"/>
    </location>
</feature>
<organism evidence="8">
    <name type="scientific">Acropora millepora</name>
    <name type="common">Staghorn coral</name>
    <name type="synonym">Heteropora millepora</name>
    <dbReference type="NCBI Taxonomy" id="45264"/>
    <lineage>
        <taxon>Eukaryota</taxon>
        <taxon>Metazoa</taxon>
        <taxon>Cnidaria</taxon>
        <taxon>Anthozoa</taxon>
        <taxon>Hexacorallia</taxon>
        <taxon>Scleractinia</taxon>
        <taxon>Astrocoeniina</taxon>
        <taxon>Acroporidae</taxon>
        <taxon>Acropora</taxon>
    </lineage>
</organism>
<comment type="subcellular location">
    <subcellularLocation>
        <location evidence="1">Membrane</location>
        <topology evidence="1">Single-pass type I membrane protein</topology>
    </subcellularLocation>
</comment>
<dbReference type="PROSITE" id="PS51257">
    <property type="entry name" value="PROKAR_LIPOPROTEIN"/>
    <property type="match status" value="1"/>
</dbReference>
<keyword evidence="2 6" id="KW-0812">Transmembrane</keyword>
<feature type="signal peptide" evidence="7">
    <location>
        <begin position="1"/>
        <end position="23"/>
    </location>
</feature>
<dbReference type="AlphaFoldDB" id="D7NNA9"/>
<dbReference type="GO" id="GO:0016020">
    <property type="term" value="C:membrane"/>
    <property type="evidence" value="ECO:0007669"/>
    <property type="project" value="UniProtKB-SubCell"/>
</dbReference>
<reference evidence="8" key="1">
    <citation type="journal article" date="2011" name="Dev. Biol.">
        <title>The biology of coral metamorphosis: molecular responses of larvae to inducers of settlement and metamorphosis.</title>
        <authorList>
            <person name="Grasso L.C."/>
            <person name="Negri A.P."/>
            <person name="Foret S."/>
            <person name="Saint R."/>
            <person name="Hayward D.C."/>
            <person name="Miller D.J."/>
            <person name="Ball E.E."/>
        </authorList>
    </citation>
    <scope>NUCLEOTIDE SEQUENCE</scope>
    <source>
        <strain evidence="8">D013-H3</strain>
    </source>
</reference>
<evidence type="ECO:0000256" key="4">
    <source>
        <dbReference type="ARBA" id="ARBA00022989"/>
    </source>
</evidence>
<dbReference type="PANTHER" id="PTHR13055:SF12">
    <property type="entry name" value="LD40707P"/>
    <property type="match status" value="1"/>
</dbReference>
<evidence type="ECO:0000256" key="7">
    <source>
        <dbReference type="SAM" id="SignalP"/>
    </source>
</evidence>
<feature type="compositionally biased region" description="Low complexity" evidence="5">
    <location>
        <begin position="398"/>
        <end position="409"/>
    </location>
</feature>
<keyword evidence="3 7" id="KW-0732">Signal</keyword>